<evidence type="ECO:0000313" key="15">
    <source>
        <dbReference type="Proteomes" id="UP000606274"/>
    </source>
</evidence>
<evidence type="ECO:0000256" key="7">
    <source>
        <dbReference type="ARBA" id="ARBA00022859"/>
    </source>
</evidence>
<keyword evidence="6" id="KW-0862">Zinc</keyword>
<dbReference type="AlphaFoldDB" id="A0A8T0A4Q2"/>
<dbReference type="Gene3D" id="3.30.40.10">
    <property type="entry name" value="Zinc/RING finger domain, C3HC4 (zinc finger)"/>
    <property type="match status" value="1"/>
</dbReference>
<name>A0A8T0A4Q2_SILME</name>
<keyword evidence="4" id="KW-0479">Metal-binding</keyword>
<evidence type="ECO:0000256" key="1">
    <source>
        <dbReference type="ARBA" id="ARBA00004155"/>
    </source>
</evidence>
<dbReference type="GO" id="GO:0008270">
    <property type="term" value="F:zinc ion binding"/>
    <property type="evidence" value="ECO:0007669"/>
    <property type="project" value="UniProtKB-KW"/>
</dbReference>
<keyword evidence="7" id="KW-0391">Immunity</keyword>
<evidence type="ECO:0000259" key="13">
    <source>
        <dbReference type="PROSITE" id="PS51292"/>
    </source>
</evidence>
<feature type="transmembrane region" description="Helical" evidence="11">
    <location>
        <begin position="323"/>
        <end position="345"/>
    </location>
</feature>
<keyword evidence="11" id="KW-1133">Transmembrane helix</keyword>
<dbReference type="InterPro" id="IPR013083">
    <property type="entry name" value="Znf_RING/FYVE/PHD"/>
</dbReference>
<dbReference type="InterPro" id="IPR001841">
    <property type="entry name" value="Znf_RING"/>
</dbReference>
<sequence length="410" mass="46469">MLSRIQIEFYKCIYPKSVGVAFIPKEAPCSPQGKVASASCQNECSYTPIANQQVKRRYRRQRKSTGCIRECVDKSAVPHTHNGSSSEDEQFHRAARSWSREKARRKRPPRVPTCSRENKTQKQDLKSSPRTSLKMEELDSKSANDAREGGKGSEEDSPITKMYEEQGLGDSDMAVPTAHKYTEESNQNGILQEVCDDDEPEVCRICHSEGDEECPLITPCRCTGSLRFVHHACLRQWIKSSNTRCCELCQYNFIMETHLKPLRKWENLQMSPSERRRIFCSVIFHLVAVACIAWSLYILVLMNNTADNTGFQKSKEHDGLLEWLFWTKLGIVALSVVSGLIFMYIQCKVYLSLWRRLKAFNCVIFVHNCPDSVCNRAEKAPPSHAVPTYQIQTNVPCSEAAGGSAEEAPV</sequence>
<protein>
    <recommendedName>
        <fullName evidence="16">E3 ubiquitin-protein ligase MARCH1</fullName>
    </recommendedName>
</protein>
<keyword evidence="5 9" id="KW-0863">Zinc-finger</keyword>
<evidence type="ECO:0000256" key="6">
    <source>
        <dbReference type="ARBA" id="ARBA00022833"/>
    </source>
</evidence>
<evidence type="ECO:0000256" key="3">
    <source>
        <dbReference type="ARBA" id="ARBA00004520"/>
    </source>
</evidence>
<dbReference type="InterPro" id="IPR011016">
    <property type="entry name" value="Znf_RING-CH"/>
</dbReference>
<dbReference type="PROSITE" id="PS50089">
    <property type="entry name" value="ZF_RING_2"/>
    <property type="match status" value="1"/>
</dbReference>
<dbReference type="PROSITE" id="PS51292">
    <property type="entry name" value="ZF_RING_CH"/>
    <property type="match status" value="1"/>
</dbReference>
<dbReference type="Proteomes" id="UP000606274">
    <property type="component" value="Unassembled WGS sequence"/>
</dbReference>
<evidence type="ECO:0000256" key="8">
    <source>
        <dbReference type="ARBA" id="ARBA00023329"/>
    </source>
</evidence>
<feature type="region of interest" description="Disordered" evidence="10">
    <location>
        <begin position="76"/>
        <end position="159"/>
    </location>
</feature>
<evidence type="ECO:0000256" key="2">
    <source>
        <dbReference type="ARBA" id="ARBA00004439"/>
    </source>
</evidence>
<keyword evidence="11" id="KW-0812">Transmembrane</keyword>
<dbReference type="GO" id="GO:0002376">
    <property type="term" value="P:immune system process"/>
    <property type="evidence" value="ECO:0007669"/>
    <property type="project" value="UniProtKB-KW"/>
</dbReference>
<dbReference type="EMBL" id="JABFDY010000028">
    <property type="protein sequence ID" value="KAF7686769.1"/>
    <property type="molecule type" value="Genomic_DNA"/>
</dbReference>
<keyword evidence="8" id="KW-0968">Cytoplasmic vesicle</keyword>
<evidence type="ECO:0000256" key="10">
    <source>
        <dbReference type="SAM" id="MobiDB-lite"/>
    </source>
</evidence>
<dbReference type="SMART" id="SM00744">
    <property type="entry name" value="RINGv"/>
    <property type="match status" value="1"/>
</dbReference>
<accession>A0A8T0A4Q2</accession>
<evidence type="ECO:0000256" key="4">
    <source>
        <dbReference type="ARBA" id="ARBA00022723"/>
    </source>
</evidence>
<comment type="subcellular location">
    <subcellularLocation>
        <location evidence="2">Cytoplasmic vesicle membrane</location>
        <topology evidence="2">Multi-pass membrane protein</topology>
    </subcellularLocation>
    <subcellularLocation>
        <location evidence="3">Early endosome membrane</location>
        <topology evidence="3">Multi-pass membrane protein</topology>
    </subcellularLocation>
    <subcellularLocation>
        <location evidence="1">Lysosome membrane</location>
        <topology evidence="1">Multi-pass membrane protein</topology>
    </subcellularLocation>
</comment>
<dbReference type="GO" id="GO:0005765">
    <property type="term" value="C:lysosomal membrane"/>
    <property type="evidence" value="ECO:0007669"/>
    <property type="project" value="UniProtKB-SubCell"/>
</dbReference>
<reference evidence="14" key="1">
    <citation type="submission" date="2020-08" db="EMBL/GenBank/DDBJ databases">
        <title>Chromosome-level assembly of Southern catfish (Silurus meridionalis) provides insights into visual adaptation to the nocturnal and benthic lifestyles.</title>
        <authorList>
            <person name="Zhang Y."/>
            <person name="Wang D."/>
            <person name="Peng Z."/>
        </authorList>
    </citation>
    <scope>NUCLEOTIDE SEQUENCE</scope>
    <source>
        <strain evidence="14">SWU-2019-XX</strain>
        <tissue evidence="14">Muscle</tissue>
    </source>
</reference>
<evidence type="ECO:0008006" key="16">
    <source>
        <dbReference type="Google" id="ProtNLM"/>
    </source>
</evidence>
<evidence type="ECO:0000256" key="11">
    <source>
        <dbReference type="SAM" id="Phobius"/>
    </source>
</evidence>
<feature type="compositionally biased region" description="Basic and acidic residues" evidence="10">
    <location>
        <begin position="116"/>
        <end position="154"/>
    </location>
</feature>
<dbReference type="GO" id="GO:0031901">
    <property type="term" value="C:early endosome membrane"/>
    <property type="evidence" value="ECO:0007669"/>
    <property type="project" value="UniProtKB-SubCell"/>
</dbReference>
<dbReference type="Pfam" id="PF12906">
    <property type="entry name" value="RINGv"/>
    <property type="match status" value="1"/>
</dbReference>
<feature type="transmembrane region" description="Helical" evidence="11">
    <location>
        <begin position="278"/>
        <end position="303"/>
    </location>
</feature>
<gene>
    <name evidence="14" type="ORF">HF521_015162</name>
</gene>
<dbReference type="SUPFAM" id="SSF57850">
    <property type="entry name" value="RING/U-box"/>
    <property type="match status" value="1"/>
</dbReference>
<comment type="caution">
    <text evidence="14">The sequence shown here is derived from an EMBL/GenBank/DDBJ whole genome shotgun (WGS) entry which is preliminary data.</text>
</comment>
<feature type="domain" description="RING-type" evidence="12">
    <location>
        <begin position="203"/>
        <end position="250"/>
    </location>
</feature>
<evidence type="ECO:0000256" key="9">
    <source>
        <dbReference type="PROSITE-ProRule" id="PRU00175"/>
    </source>
</evidence>
<evidence type="ECO:0000259" key="12">
    <source>
        <dbReference type="PROSITE" id="PS50089"/>
    </source>
</evidence>
<keyword evidence="11" id="KW-0472">Membrane</keyword>
<evidence type="ECO:0000313" key="14">
    <source>
        <dbReference type="EMBL" id="KAF7686769.1"/>
    </source>
</evidence>
<keyword evidence="15" id="KW-1185">Reference proteome</keyword>
<feature type="domain" description="RING-CH-type" evidence="13">
    <location>
        <begin position="195"/>
        <end position="256"/>
    </location>
</feature>
<proteinExistence type="predicted"/>
<evidence type="ECO:0000256" key="5">
    <source>
        <dbReference type="ARBA" id="ARBA00022771"/>
    </source>
</evidence>
<organism evidence="14 15">
    <name type="scientific">Silurus meridionalis</name>
    <name type="common">Southern catfish</name>
    <name type="synonym">Silurus soldatovi meridionalis</name>
    <dbReference type="NCBI Taxonomy" id="175797"/>
    <lineage>
        <taxon>Eukaryota</taxon>
        <taxon>Metazoa</taxon>
        <taxon>Chordata</taxon>
        <taxon>Craniata</taxon>
        <taxon>Vertebrata</taxon>
        <taxon>Euteleostomi</taxon>
        <taxon>Actinopterygii</taxon>
        <taxon>Neopterygii</taxon>
        <taxon>Teleostei</taxon>
        <taxon>Ostariophysi</taxon>
        <taxon>Siluriformes</taxon>
        <taxon>Siluridae</taxon>
        <taxon>Silurus</taxon>
    </lineage>
</organism>
<dbReference type="PANTHER" id="PTHR45981">
    <property type="entry name" value="LD02310P"/>
    <property type="match status" value="1"/>
</dbReference>